<gene>
    <name evidence="2" type="ORF">HSCHL_2238</name>
</gene>
<evidence type="ECO:0000313" key="3">
    <source>
        <dbReference type="Proteomes" id="UP000244180"/>
    </source>
</evidence>
<protein>
    <submittedName>
        <fullName evidence="2">Uncharacterized protein</fullName>
    </submittedName>
</protein>
<reference evidence="2 3" key="1">
    <citation type="submission" date="2017-08" db="EMBL/GenBank/DDBJ databases">
        <title>Burning lignite coal seam in the remote Altai Mountains harbors a hydrogen-driven thermophilic microbial community.</title>
        <authorList>
            <person name="Kadnikov V.V."/>
            <person name="Mardanov A.V."/>
            <person name="Ivasenko D."/>
            <person name="Beletsky A.V."/>
            <person name="Karnachuk O.V."/>
            <person name="Ravin N.V."/>
        </authorList>
    </citation>
    <scope>NUCLEOTIDE SEQUENCE [LARGE SCALE GENOMIC DNA]</scope>
    <source>
        <strain evidence="2">AL33</strain>
    </source>
</reference>
<evidence type="ECO:0000313" key="2">
    <source>
        <dbReference type="EMBL" id="PTQ54647.1"/>
    </source>
</evidence>
<accession>A0A2T5GEM8</accession>
<name>A0A2T5GEM8_HYDSH</name>
<dbReference type="AlphaFoldDB" id="A0A2T5GEM8"/>
<proteinExistence type="predicted"/>
<evidence type="ECO:0000256" key="1">
    <source>
        <dbReference type="SAM" id="MobiDB-lite"/>
    </source>
</evidence>
<dbReference type="Proteomes" id="UP000244180">
    <property type="component" value="Unassembled WGS sequence"/>
</dbReference>
<dbReference type="EMBL" id="PEBV01000002">
    <property type="protein sequence ID" value="PTQ54647.1"/>
    <property type="molecule type" value="Genomic_DNA"/>
</dbReference>
<organism evidence="2 3">
    <name type="scientific">Hydrogenibacillus schlegelii</name>
    <name type="common">Bacillus schlegelii</name>
    <dbReference type="NCBI Taxonomy" id="1484"/>
    <lineage>
        <taxon>Bacteria</taxon>
        <taxon>Bacillati</taxon>
        <taxon>Bacillota</taxon>
        <taxon>Bacilli</taxon>
        <taxon>Bacillales</taxon>
        <taxon>Bacillales Family X. Incertae Sedis</taxon>
        <taxon>Hydrogenibacillus</taxon>
    </lineage>
</organism>
<feature type="region of interest" description="Disordered" evidence="1">
    <location>
        <begin position="41"/>
        <end position="96"/>
    </location>
</feature>
<comment type="caution">
    <text evidence="2">The sequence shown here is derived from an EMBL/GenBank/DDBJ whole genome shotgun (WGS) entry which is preliminary data.</text>
</comment>
<feature type="compositionally biased region" description="Basic and acidic residues" evidence="1">
    <location>
        <begin position="87"/>
        <end position="96"/>
    </location>
</feature>
<sequence>MLSLLLGVHTVCAAPRVGDTPPDRPRRRFIFRAPPALRAVRRSAAGGSRPGTRPAGAPGAEVRSPADPAGRPAIERPTDAESAFARPLERAFRIRP</sequence>